<dbReference type="CDD" id="cd18886">
    <property type="entry name" value="NUDIX_MutT_Nudt1"/>
    <property type="match status" value="1"/>
</dbReference>
<dbReference type="Proteomes" id="UP000037146">
    <property type="component" value="Unassembled WGS sequence"/>
</dbReference>
<dbReference type="OrthoDB" id="9804563at2"/>
<gene>
    <name evidence="3" type="ORF">AC625_19460</name>
</gene>
<name>A0A0K9GXL8_9BACI</name>
<dbReference type="InterPro" id="IPR020084">
    <property type="entry name" value="NUDIX_hydrolase_CS"/>
</dbReference>
<protein>
    <submittedName>
        <fullName evidence="3">DNA mismatch repair protein MutT</fullName>
    </submittedName>
</protein>
<dbReference type="PATRIC" id="fig|1679170.3.peg.4417"/>
<feature type="domain" description="Nudix hydrolase" evidence="2">
    <location>
        <begin position="1"/>
        <end position="132"/>
    </location>
</feature>
<dbReference type="PANTHER" id="PTHR43222">
    <property type="entry name" value="NUDIX HYDROLASE 23"/>
    <property type="match status" value="1"/>
</dbReference>
<proteinExistence type="predicted"/>
<dbReference type="Pfam" id="PF00293">
    <property type="entry name" value="NUDIX"/>
    <property type="match status" value="1"/>
</dbReference>
<dbReference type="EMBL" id="LFZW01000001">
    <property type="protein sequence ID" value="KMY51449.1"/>
    <property type="molecule type" value="Genomic_DNA"/>
</dbReference>
<reference evidence="4" key="1">
    <citation type="submission" date="2015-07" db="EMBL/GenBank/DDBJ databases">
        <title>Genome sequencing project for genomic taxonomy and phylogenomics of Bacillus-like bacteria.</title>
        <authorList>
            <person name="Liu B."/>
            <person name="Wang J."/>
            <person name="Zhu Y."/>
            <person name="Liu G."/>
            <person name="Chen Q."/>
            <person name="Chen Z."/>
            <person name="Lan J."/>
            <person name="Che J."/>
            <person name="Ge C."/>
            <person name="Shi H."/>
            <person name="Pan Z."/>
            <person name="Liu X."/>
        </authorList>
    </citation>
    <scope>NUCLEOTIDE SEQUENCE [LARGE SCALE GENOMIC DNA]</scope>
    <source>
        <strain evidence="4">FJAT-27997</strain>
    </source>
</reference>
<evidence type="ECO:0000313" key="4">
    <source>
        <dbReference type="Proteomes" id="UP000037146"/>
    </source>
</evidence>
<accession>A0A0K9GXL8</accession>
<dbReference type="SUPFAM" id="SSF55811">
    <property type="entry name" value="Nudix"/>
    <property type="match status" value="1"/>
</dbReference>
<keyword evidence="1" id="KW-0378">Hydrolase</keyword>
<dbReference type="PANTHER" id="PTHR43222:SF2">
    <property type="entry name" value="NUDIX HYDROLASE 23, CHLOROPLASTIC"/>
    <property type="match status" value="1"/>
</dbReference>
<evidence type="ECO:0000259" key="2">
    <source>
        <dbReference type="PROSITE" id="PS51462"/>
    </source>
</evidence>
<evidence type="ECO:0000313" key="3">
    <source>
        <dbReference type="EMBL" id="KMY51449.1"/>
    </source>
</evidence>
<sequence length="156" mass="17836">MKFKYTVCFLKQGNRILMLNREKAPIMGIWNGVGGKIEGNESPVQAALREVWEETGIRLNHFFSEGVVEWTTSNGSVDGIHVFLAVLDQSLDYPTPIKTREGILDWKKIDWILDANNLGIPEKVPHYLPFLLNDEGYHAFHYKAGGIIYEKSEDRE</sequence>
<keyword evidence="4" id="KW-1185">Reference proteome</keyword>
<dbReference type="AlphaFoldDB" id="A0A0K9GXL8"/>
<dbReference type="GO" id="GO:0016787">
    <property type="term" value="F:hydrolase activity"/>
    <property type="evidence" value="ECO:0007669"/>
    <property type="project" value="UniProtKB-KW"/>
</dbReference>
<dbReference type="STRING" id="1679170.AC625_19460"/>
<organism evidence="3 4">
    <name type="scientific">Peribacillus loiseleuriae</name>
    <dbReference type="NCBI Taxonomy" id="1679170"/>
    <lineage>
        <taxon>Bacteria</taxon>
        <taxon>Bacillati</taxon>
        <taxon>Bacillota</taxon>
        <taxon>Bacilli</taxon>
        <taxon>Bacillales</taxon>
        <taxon>Bacillaceae</taxon>
        <taxon>Peribacillus</taxon>
    </lineage>
</organism>
<dbReference type="RefSeq" id="WP_082191173.1">
    <property type="nucleotide sequence ID" value="NZ_LFZW01000001.1"/>
</dbReference>
<dbReference type="Gene3D" id="3.90.79.10">
    <property type="entry name" value="Nucleoside Triphosphate Pyrophosphohydrolase"/>
    <property type="match status" value="1"/>
</dbReference>
<evidence type="ECO:0000256" key="1">
    <source>
        <dbReference type="ARBA" id="ARBA00022801"/>
    </source>
</evidence>
<dbReference type="PROSITE" id="PS51462">
    <property type="entry name" value="NUDIX"/>
    <property type="match status" value="1"/>
</dbReference>
<dbReference type="InterPro" id="IPR015797">
    <property type="entry name" value="NUDIX_hydrolase-like_dom_sf"/>
</dbReference>
<dbReference type="InterPro" id="IPR000086">
    <property type="entry name" value="NUDIX_hydrolase_dom"/>
</dbReference>
<dbReference type="PROSITE" id="PS00893">
    <property type="entry name" value="NUDIX_BOX"/>
    <property type="match status" value="1"/>
</dbReference>
<comment type="caution">
    <text evidence="3">The sequence shown here is derived from an EMBL/GenBank/DDBJ whole genome shotgun (WGS) entry which is preliminary data.</text>
</comment>